<evidence type="ECO:0000256" key="2">
    <source>
        <dbReference type="ARBA" id="ARBA00022741"/>
    </source>
</evidence>
<keyword evidence="3 5" id="KW-0067">ATP-binding</keyword>
<protein>
    <submittedName>
        <fullName evidence="5">ABC transporter ATP-binding protein</fullName>
    </submittedName>
</protein>
<dbReference type="InterPro" id="IPR003593">
    <property type="entry name" value="AAA+_ATPase"/>
</dbReference>
<proteinExistence type="predicted"/>
<dbReference type="InterPro" id="IPR015854">
    <property type="entry name" value="ABC_transpr_LolD-like"/>
</dbReference>
<dbReference type="Proteomes" id="UP001256673">
    <property type="component" value="Unassembled WGS sequence"/>
</dbReference>
<name>A0ABU3RWR6_9MICO</name>
<evidence type="ECO:0000313" key="6">
    <source>
        <dbReference type="Proteomes" id="UP001256673"/>
    </source>
</evidence>
<keyword evidence="6" id="KW-1185">Reference proteome</keyword>
<dbReference type="InterPro" id="IPR017871">
    <property type="entry name" value="ABC_transporter-like_CS"/>
</dbReference>
<evidence type="ECO:0000313" key="5">
    <source>
        <dbReference type="EMBL" id="MDU0327330.1"/>
    </source>
</evidence>
<dbReference type="PANTHER" id="PTHR24220:SF685">
    <property type="entry name" value="ABC TRANSPORTER RELATED"/>
    <property type="match status" value="1"/>
</dbReference>
<keyword evidence="1" id="KW-0813">Transport</keyword>
<reference evidence="5 6" key="1">
    <citation type="submission" date="2023-09" db="EMBL/GenBank/DDBJ databases">
        <title>Microbacterium fusihabitans sp. nov., Microbacterium phycihabitans sp. nov., and Microbacterium cervinum sp. nov., isolated from dried seaweeds of beach.</title>
        <authorList>
            <person name="Lee S.D."/>
        </authorList>
    </citation>
    <scope>NUCLEOTIDE SEQUENCE [LARGE SCALE GENOMIC DNA]</scope>
    <source>
        <strain evidence="5 6">KSW2-21</strain>
    </source>
</reference>
<dbReference type="InterPro" id="IPR017911">
    <property type="entry name" value="MacB-like_ATP-bd"/>
</dbReference>
<dbReference type="GO" id="GO:0005524">
    <property type="term" value="F:ATP binding"/>
    <property type="evidence" value="ECO:0007669"/>
    <property type="project" value="UniProtKB-KW"/>
</dbReference>
<dbReference type="SUPFAM" id="SSF52540">
    <property type="entry name" value="P-loop containing nucleoside triphosphate hydrolases"/>
    <property type="match status" value="1"/>
</dbReference>
<dbReference type="Gene3D" id="3.40.50.300">
    <property type="entry name" value="P-loop containing nucleotide triphosphate hydrolases"/>
    <property type="match status" value="1"/>
</dbReference>
<sequence length="226" mass="23876">MSGDDMIRVAGLTRFFGRGAARTTALSDASLSVAAGEFVVLRGPSGSGKTTLLTLAAGLDEPDAGEAWIGDVRVTGAGEADAARLRREVMGYVDQEFALVPFLTAAENVELPLRLREAGARERRARVAEMIDAVGLGDHAAQRPEELSGGQQQRVAVARALVHRPRVLVADEPTAQLDSGTAASVISLVIEHVRRDGMAALIASHDAIVADRADRVVEIHDGRVRA</sequence>
<dbReference type="SMART" id="SM00382">
    <property type="entry name" value="AAA"/>
    <property type="match status" value="1"/>
</dbReference>
<dbReference type="InterPro" id="IPR027417">
    <property type="entry name" value="P-loop_NTPase"/>
</dbReference>
<evidence type="ECO:0000259" key="4">
    <source>
        <dbReference type="PROSITE" id="PS50893"/>
    </source>
</evidence>
<dbReference type="RefSeq" id="WP_144832263.1">
    <property type="nucleotide sequence ID" value="NZ_JAWDIU010000003.1"/>
</dbReference>
<comment type="caution">
    <text evidence="5">The sequence shown here is derived from an EMBL/GenBank/DDBJ whole genome shotgun (WGS) entry which is preliminary data.</text>
</comment>
<feature type="domain" description="ABC transporter" evidence="4">
    <location>
        <begin position="7"/>
        <end position="226"/>
    </location>
</feature>
<dbReference type="InterPro" id="IPR003439">
    <property type="entry name" value="ABC_transporter-like_ATP-bd"/>
</dbReference>
<evidence type="ECO:0000256" key="1">
    <source>
        <dbReference type="ARBA" id="ARBA00022448"/>
    </source>
</evidence>
<dbReference type="PROSITE" id="PS50893">
    <property type="entry name" value="ABC_TRANSPORTER_2"/>
    <property type="match status" value="1"/>
</dbReference>
<organism evidence="5 6">
    <name type="scientific">Microbacterium algihabitans</name>
    <dbReference type="NCBI Taxonomy" id="3075992"/>
    <lineage>
        <taxon>Bacteria</taxon>
        <taxon>Bacillati</taxon>
        <taxon>Actinomycetota</taxon>
        <taxon>Actinomycetes</taxon>
        <taxon>Micrococcales</taxon>
        <taxon>Microbacteriaceae</taxon>
        <taxon>Microbacterium</taxon>
    </lineage>
</organism>
<gene>
    <name evidence="5" type="ORF">RWH43_11235</name>
</gene>
<dbReference type="CDD" id="cd03255">
    <property type="entry name" value="ABC_MJ0796_LolCDE_FtsE"/>
    <property type="match status" value="1"/>
</dbReference>
<accession>A0ABU3RWR6</accession>
<keyword evidence="2" id="KW-0547">Nucleotide-binding</keyword>
<dbReference type="Pfam" id="PF00005">
    <property type="entry name" value="ABC_tran"/>
    <property type="match status" value="1"/>
</dbReference>
<dbReference type="EMBL" id="JAWDIU010000003">
    <property type="protein sequence ID" value="MDU0327330.1"/>
    <property type="molecule type" value="Genomic_DNA"/>
</dbReference>
<evidence type="ECO:0000256" key="3">
    <source>
        <dbReference type="ARBA" id="ARBA00022840"/>
    </source>
</evidence>
<dbReference type="PANTHER" id="PTHR24220">
    <property type="entry name" value="IMPORT ATP-BINDING PROTEIN"/>
    <property type="match status" value="1"/>
</dbReference>
<dbReference type="PROSITE" id="PS00211">
    <property type="entry name" value="ABC_TRANSPORTER_1"/>
    <property type="match status" value="1"/>
</dbReference>